<evidence type="ECO:0000313" key="2">
    <source>
        <dbReference type="Proteomes" id="UP000018948"/>
    </source>
</evidence>
<protein>
    <submittedName>
        <fullName evidence="1">Uncharacterized protein</fullName>
    </submittedName>
</protein>
<gene>
    <name evidence="1" type="ORF">F442_06959</name>
</gene>
<accession>W2ZHM6</accession>
<evidence type="ECO:0000313" key="1">
    <source>
        <dbReference type="EMBL" id="ETP46867.1"/>
    </source>
</evidence>
<organism evidence="1 2">
    <name type="scientific">Phytophthora nicotianae P10297</name>
    <dbReference type="NCBI Taxonomy" id="1317064"/>
    <lineage>
        <taxon>Eukaryota</taxon>
        <taxon>Sar</taxon>
        <taxon>Stramenopiles</taxon>
        <taxon>Oomycota</taxon>
        <taxon>Peronosporomycetes</taxon>
        <taxon>Peronosporales</taxon>
        <taxon>Peronosporaceae</taxon>
        <taxon>Phytophthora</taxon>
    </lineage>
</organism>
<dbReference type="OrthoDB" id="129295at2759"/>
<proteinExistence type="predicted"/>
<name>W2ZHM6_PHYNI</name>
<dbReference type="AlphaFoldDB" id="W2ZHM6"/>
<sequence length="140" mass="15544">MPPAWPWLKLKHTGWTDKEYLDEAANHFTAKREQLNANALREHEETVESGRAKGKRKQPLRAEAFCLHHCYTFSKEVRVSCVTFHAPVNEHACEQCAPAIVLARKHRLAATKPKTAKNHVTPGCNALISLIASGALALGV</sequence>
<dbReference type="EMBL" id="ANIY01001438">
    <property type="protein sequence ID" value="ETP46867.1"/>
    <property type="molecule type" value="Genomic_DNA"/>
</dbReference>
<comment type="caution">
    <text evidence="1">The sequence shown here is derived from an EMBL/GenBank/DDBJ whole genome shotgun (WGS) entry which is preliminary data.</text>
</comment>
<reference evidence="1 2" key="1">
    <citation type="submission" date="2013-11" db="EMBL/GenBank/DDBJ databases">
        <title>The Genome Sequence of Phytophthora parasitica P10297.</title>
        <authorList>
            <consortium name="The Broad Institute Genomics Platform"/>
            <person name="Russ C."/>
            <person name="Tyler B."/>
            <person name="Panabieres F."/>
            <person name="Shan W."/>
            <person name="Tripathy S."/>
            <person name="Grunwald N."/>
            <person name="Machado M."/>
            <person name="Johnson C.S."/>
            <person name="Walker B."/>
            <person name="Young S.K."/>
            <person name="Zeng Q."/>
            <person name="Gargeya S."/>
            <person name="Fitzgerald M."/>
            <person name="Haas B."/>
            <person name="Abouelleil A."/>
            <person name="Allen A.W."/>
            <person name="Alvarado L."/>
            <person name="Arachchi H.M."/>
            <person name="Berlin A.M."/>
            <person name="Chapman S.B."/>
            <person name="Gainer-Dewar J."/>
            <person name="Goldberg J."/>
            <person name="Griggs A."/>
            <person name="Gujja S."/>
            <person name="Hansen M."/>
            <person name="Howarth C."/>
            <person name="Imamovic A."/>
            <person name="Ireland A."/>
            <person name="Larimer J."/>
            <person name="McCowan C."/>
            <person name="Murphy C."/>
            <person name="Pearson M."/>
            <person name="Poon T.W."/>
            <person name="Priest M."/>
            <person name="Roberts A."/>
            <person name="Saif S."/>
            <person name="Shea T."/>
            <person name="Sisk P."/>
            <person name="Sykes S."/>
            <person name="Wortman J."/>
            <person name="Nusbaum C."/>
            <person name="Birren B."/>
        </authorList>
    </citation>
    <scope>NUCLEOTIDE SEQUENCE [LARGE SCALE GENOMIC DNA]</scope>
    <source>
        <strain evidence="1 2">P10297</strain>
    </source>
</reference>
<dbReference type="Proteomes" id="UP000018948">
    <property type="component" value="Unassembled WGS sequence"/>
</dbReference>